<dbReference type="AlphaFoldDB" id="W7TDH6"/>
<sequence>MLIRPLLPLFHLLLPPVLLAFHPQPPSPSPPPFPPASPQPPLTSSRRDFLSSVSIIPSFLCFLFEAPRPSHASSAREAVAKAASKLPGYGAPDTLYPSFFAGDWMVTREVVGLVVPPEEVGKVSPEDLAQATAQQGEKLKYLVRFLPYEADGRSPRSEASVEGQISTTLVIADRGFNEEQLWKARLAKAGKSELYQEGVSSRWDRGNPNVLTVSFPDGTVREIKVTKRSFENSAVDAFGSSEYCRVADAAADTGIASVPRLSALRVLRRFKRVGEDIEGLELVKYYPTVSFSADPPSIMTVKARIKMERSR</sequence>
<dbReference type="InterPro" id="IPR049213">
    <property type="entry name" value="DUF6816"/>
</dbReference>
<organism evidence="4 5">
    <name type="scientific">Nannochloropsis gaditana</name>
    <dbReference type="NCBI Taxonomy" id="72520"/>
    <lineage>
        <taxon>Eukaryota</taxon>
        <taxon>Sar</taxon>
        <taxon>Stramenopiles</taxon>
        <taxon>Ochrophyta</taxon>
        <taxon>Eustigmatophyceae</taxon>
        <taxon>Eustigmatales</taxon>
        <taxon>Monodopsidaceae</taxon>
        <taxon>Nannochloropsis</taxon>
    </lineage>
</organism>
<protein>
    <recommendedName>
        <fullName evidence="3">DUF6816 domain-containing protein</fullName>
    </recommendedName>
</protein>
<evidence type="ECO:0000256" key="1">
    <source>
        <dbReference type="SAM" id="MobiDB-lite"/>
    </source>
</evidence>
<feature type="chain" id="PRO_5004904112" description="DUF6816 domain-containing protein" evidence="2">
    <location>
        <begin position="21"/>
        <end position="311"/>
    </location>
</feature>
<evidence type="ECO:0000313" key="4">
    <source>
        <dbReference type="EMBL" id="EWM21588.1"/>
    </source>
</evidence>
<feature type="region of interest" description="Disordered" evidence="1">
    <location>
        <begin position="25"/>
        <end position="45"/>
    </location>
</feature>
<feature type="compositionally biased region" description="Pro residues" evidence="1">
    <location>
        <begin position="25"/>
        <end position="41"/>
    </location>
</feature>
<feature type="signal peptide" evidence="2">
    <location>
        <begin position="1"/>
        <end position="20"/>
    </location>
</feature>
<feature type="domain" description="DUF6816" evidence="3">
    <location>
        <begin position="88"/>
        <end position="310"/>
    </location>
</feature>
<name>W7TDH6_9STRA</name>
<evidence type="ECO:0000313" key="5">
    <source>
        <dbReference type="Proteomes" id="UP000019335"/>
    </source>
</evidence>
<evidence type="ECO:0000256" key="2">
    <source>
        <dbReference type="SAM" id="SignalP"/>
    </source>
</evidence>
<evidence type="ECO:0000259" key="3">
    <source>
        <dbReference type="Pfam" id="PF20670"/>
    </source>
</evidence>
<accession>W7TDH6</accession>
<reference evidence="4 5" key="1">
    <citation type="journal article" date="2014" name="Mol. Plant">
        <title>Chromosome Scale Genome Assembly and Transcriptome Profiling of Nannochloropsis gaditana in Nitrogen Depletion.</title>
        <authorList>
            <person name="Corteggiani Carpinelli E."/>
            <person name="Telatin A."/>
            <person name="Vitulo N."/>
            <person name="Forcato C."/>
            <person name="D'Angelo M."/>
            <person name="Schiavon R."/>
            <person name="Vezzi A."/>
            <person name="Giacometti G.M."/>
            <person name="Morosinotto T."/>
            <person name="Valle G."/>
        </authorList>
    </citation>
    <scope>NUCLEOTIDE SEQUENCE [LARGE SCALE GENOMIC DNA]</scope>
    <source>
        <strain evidence="4 5">B-31</strain>
    </source>
</reference>
<comment type="caution">
    <text evidence="4">The sequence shown here is derived from an EMBL/GenBank/DDBJ whole genome shotgun (WGS) entry which is preliminary data.</text>
</comment>
<dbReference type="Pfam" id="PF20670">
    <property type="entry name" value="DUF6816"/>
    <property type="match status" value="1"/>
</dbReference>
<keyword evidence="5" id="KW-1185">Reference proteome</keyword>
<dbReference type="EMBL" id="AZIL01002442">
    <property type="protein sequence ID" value="EWM21588.1"/>
    <property type="molecule type" value="Genomic_DNA"/>
</dbReference>
<keyword evidence="2" id="KW-0732">Signal</keyword>
<gene>
    <name evidence="4" type="ORF">Naga_100012g24</name>
</gene>
<dbReference type="Proteomes" id="UP000019335">
    <property type="component" value="Unassembled WGS sequence"/>
</dbReference>
<proteinExistence type="predicted"/>
<dbReference type="OrthoDB" id="193356at2759"/>